<protein>
    <submittedName>
        <fullName evidence="5">Uncharacterized protein</fullName>
    </submittedName>
</protein>
<dbReference type="InterPro" id="IPR056833">
    <property type="entry name" value="ARM_TT21_N"/>
</dbReference>
<dbReference type="PANTHER" id="PTHR14699">
    <property type="entry name" value="STI2 PROTEIN-RELATED"/>
    <property type="match status" value="1"/>
</dbReference>
<dbReference type="PANTHER" id="PTHR14699:SF0">
    <property type="entry name" value="TETRATRICOPEPTIDE REPEAT PROTEIN 21 HOMOLOG"/>
    <property type="match status" value="1"/>
</dbReference>
<name>A0AAV1ZRF0_9ARAC</name>
<proteinExistence type="inferred from homology"/>
<gene>
    <name evidence="5" type="ORF">LARSCL_LOCUS7455</name>
</gene>
<dbReference type="SMART" id="SM00028">
    <property type="entry name" value="TPR"/>
    <property type="match status" value="3"/>
</dbReference>
<keyword evidence="6" id="KW-1185">Reference proteome</keyword>
<sequence>MADRSAYIEDSLIYYSRARMYRTMQIAAVEGIKRYPEDPVYKLYYCVSLIYEDRNGEAEEGLNEIEEFPDVSLACSILLGHIQQPQDSFDNILRGKAKEHLEVAGEMAMYVTGVIFVLLNKPEKAKQFIKRVLKVPSLSKKAAVLMGWIDLLTNDGSPSKDIWKYFESSDNSSPEAVFGRAKYYERQENYTKALEYLNQAIVLFPKYPPAFVEKMKIHLVLEDWDQTLVAAQRALLLDGNNIEALRFKLMHLLTQGGKIDESGLQKQVIEATFSMAKKASELKPNDPDINAEYGYQYLFLGKAAKALSIFKTHACDRAVTGSIQCLISQGEYTRASEQIQVYEECGTDFSPETLYISAFLSDYMTSSSESVVNYLNNAVKLHLNALKGIPWSVKFYISLQPLLVRDICRLLILHVPSQVPNSKSVFGECLKLCKTVVHAIHTSCPGFLGFSTAVMLANLKMLEGFVRSLKTP</sequence>
<evidence type="ECO:0000256" key="1">
    <source>
        <dbReference type="ARBA" id="ARBA00010935"/>
    </source>
</evidence>
<keyword evidence="2" id="KW-0802">TPR repeat</keyword>
<dbReference type="Pfam" id="PF25060">
    <property type="entry name" value="ARM_TT21_2nd"/>
    <property type="match status" value="1"/>
</dbReference>
<dbReference type="GO" id="GO:0030991">
    <property type="term" value="C:intraciliary transport particle A"/>
    <property type="evidence" value="ECO:0007669"/>
    <property type="project" value="TreeGrafter"/>
</dbReference>
<dbReference type="InterPro" id="IPR040364">
    <property type="entry name" value="TTC21A/TTC21B"/>
</dbReference>
<dbReference type="EMBL" id="CAXIEN010000077">
    <property type="protein sequence ID" value="CAL1274428.1"/>
    <property type="molecule type" value="Genomic_DNA"/>
</dbReference>
<evidence type="ECO:0000313" key="6">
    <source>
        <dbReference type="Proteomes" id="UP001497382"/>
    </source>
</evidence>
<comment type="caution">
    <text evidence="5">The sequence shown here is derived from an EMBL/GenBank/DDBJ whole genome shotgun (WGS) entry which is preliminary data.</text>
</comment>
<dbReference type="Gene3D" id="1.25.40.10">
    <property type="entry name" value="Tetratricopeptide repeat domain"/>
    <property type="match status" value="1"/>
</dbReference>
<evidence type="ECO:0000256" key="2">
    <source>
        <dbReference type="PROSITE-ProRule" id="PRU00339"/>
    </source>
</evidence>
<dbReference type="Pfam" id="PF25062">
    <property type="entry name" value="ARM_TT21_N"/>
    <property type="match status" value="1"/>
</dbReference>
<dbReference type="PROSITE" id="PS50005">
    <property type="entry name" value="TPR"/>
    <property type="match status" value="1"/>
</dbReference>
<evidence type="ECO:0000259" key="3">
    <source>
        <dbReference type="Pfam" id="PF25060"/>
    </source>
</evidence>
<feature type="domain" description="Tetratricopeptide repeat protein 21A/21B N-terminal ARM repeat" evidence="4">
    <location>
        <begin position="13"/>
        <end position="227"/>
    </location>
</feature>
<dbReference type="InterPro" id="IPR056832">
    <property type="entry name" value="ARM_TT21_2nd"/>
</dbReference>
<organism evidence="5 6">
    <name type="scientific">Larinioides sclopetarius</name>
    <dbReference type="NCBI Taxonomy" id="280406"/>
    <lineage>
        <taxon>Eukaryota</taxon>
        <taxon>Metazoa</taxon>
        <taxon>Ecdysozoa</taxon>
        <taxon>Arthropoda</taxon>
        <taxon>Chelicerata</taxon>
        <taxon>Arachnida</taxon>
        <taxon>Araneae</taxon>
        <taxon>Araneomorphae</taxon>
        <taxon>Entelegynae</taxon>
        <taxon>Araneoidea</taxon>
        <taxon>Araneidae</taxon>
        <taxon>Larinioides</taxon>
    </lineage>
</organism>
<comment type="similarity">
    <text evidence="1">Belongs to the TTC21 family.</text>
</comment>
<feature type="domain" description="Tetratricopeptide repeat protein 21A/21B second ARM" evidence="3">
    <location>
        <begin position="263"/>
        <end position="464"/>
    </location>
</feature>
<dbReference type="Proteomes" id="UP001497382">
    <property type="component" value="Unassembled WGS sequence"/>
</dbReference>
<dbReference type="GO" id="GO:0061512">
    <property type="term" value="P:protein localization to cilium"/>
    <property type="evidence" value="ECO:0007669"/>
    <property type="project" value="TreeGrafter"/>
</dbReference>
<feature type="repeat" description="TPR" evidence="2">
    <location>
        <begin position="174"/>
        <end position="207"/>
    </location>
</feature>
<dbReference type="AlphaFoldDB" id="A0AAV1ZRF0"/>
<accession>A0AAV1ZRF0</accession>
<dbReference type="GO" id="GO:0035721">
    <property type="term" value="P:intraciliary retrograde transport"/>
    <property type="evidence" value="ECO:0007669"/>
    <property type="project" value="TreeGrafter"/>
</dbReference>
<dbReference type="GO" id="GO:0005929">
    <property type="term" value="C:cilium"/>
    <property type="evidence" value="ECO:0007669"/>
    <property type="project" value="GOC"/>
</dbReference>
<reference evidence="5 6" key="1">
    <citation type="submission" date="2024-04" db="EMBL/GenBank/DDBJ databases">
        <authorList>
            <person name="Rising A."/>
            <person name="Reimegard J."/>
            <person name="Sonavane S."/>
            <person name="Akerstrom W."/>
            <person name="Nylinder S."/>
            <person name="Hedman E."/>
            <person name="Kallberg Y."/>
        </authorList>
    </citation>
    <scope>NUCLEOTIDE SEQUENCE [LARGE SCALE GENOMIC DNA]</scope>
</reference>
<evidence type="ECO:0000259" key="4">
    <source>
        <dbReference type="Pfam" id="PF25062"/>
    </source>
</evidence>
<dbReference type="InterPro" id="IPR019734">
    <property type="entry name" value="TPR_rpt"/>
</dbReference>
<evidence type="ECO:0000313" key="5">
    <source>
        <dbReference type="EMBL" id="CAL1274428.1"/>
    </source>
</evidence>
<dbReference type="SUPFAM" id="SSF48452">
    <property type="entry name" value="TPR-like"/>
    <property type="match status" value="1"/>
</dbReference>
<dbReference type="InterPro" id="IPR011990">
    <property type="entry name" value="TPR-like_helical_dom_sf"/>
</dbReference>